<evidence type="ECO:0000256" key="1">
    <source>
        <dbReference type="ARBA" id="ARBA00004141"/>
    </source>
</evidence>
<dbReference type="EMBL" id="HBHY01017235">
    <property type="protein sequence ID" value="CAE0147030.1"/>
    <property type="molecule type" value="Transcribed_RNA"/>
</dbReference>
<name>A0A7S3BXR7_9VIRI</name>
<dbReference type="GO" id="GO:0045492">
    <property type="term" value="P:xylan biosynthetic process"/>
    <property type="evidence" value="ECO:0007669"/>
    <property type="project" value="TreeGrafter"/>
</dbReference>
<dbReference type="PANTHER" id="PTHR13533">
    <property type="entry name" value="N-ACETYLNEURAMINATE 9-O-ACETYLTRANSFERASE"/>
    <property type="match status" value="1"/>
</dbReference>
<evidence type="ECO:0000256" key="4">
    <source>
        <dbReference type="ARBA" id="ARBA00022692"/>
    </source>
</evidence>
<feature type="transmembrane region" description="Helical" evidence="8">
    <location>
        <begin position="157"/>
        <end position="174"/>
    </location>
</feature>
<feature type="transmembrane region" description="Helical" evidence="8">
    <location>
        <begin position="390"/>
        <end position="410"/>
    </location>
</feature>
<protein>
    <recommendedName>
        <fullName evidence="9">Cas1p 10 TM acyl transferase domain-containing protein</fullName>
    </recommendedName>
</protein>
<dbReference type="GO" id="GO:0016407">
    <property type="term" value="F:acetyltransferase activity"/>
    <property type="evidence" value="ECO:0007669"/>
    <property type="project" value="TreeGrafter"/>
</dbReference>
<dbReference type="PANTHER" id="PTHR13533:SF1">
    <property type="entry name" value="N-ACETYLNEURAMINATE 9-O-ACETYLTRANSFERASE"/>
    <property type="match status" value="1"/>
</dbReference>
<dbReference type="GO" id="GO:0009834">
    <property type="term" value="P:plant-type secondary cell wall biogenesis"/>
    <property type="evidence" value="ECO:0007669"/>
    <property type="project" value="TreeGrafter"/>
</dbReference>
<organism evidence="10">
    <name type="scientific">Prasinoderma singulare</name>
    <dbReference type="NCBI Taxonomy" id="676789"/>
    <lineage>
        <taxon>Eukaryota</taxon>
        <taxon>Viridiplantae</taxon>
        <taxon>Prasinodermophyta</taxon>
        <taxon>Prasinodermophyceae</taxon>
        <taxon>Prasinodermales</taxon>
        <taxon>Prasinodermaceae</taxon>
        <taxon>Prasinoderma</taxon>
    </lineage>
</organism>
<comment type="similarity">
    <text evidence="2">Belongs to the PC-esterase family. CASD1 subfamily.</text>
</comment>
<feature type="transmembrane region" description="Helical" evidence="8">
    <location>
        <begin position="217"/>
        <end position="238"/>
    </location>
</feature>
<evidence type="ECO:0000256" key="2">
    <source>
        <dbReference type="ARBA" id="ARBA00010666"/>
    </source>
</evidence>
<feature type="transmembrane region" description="Helical" evidence="8">
    <location>
        <begin position="422"/>
        <end position="440"/>
    </location>
</feature>
<sequence>MSTGVSAAIGAGGARVLAATAAPPAATSAGAAPSQVALLIALIVLLPLWLYAEVCAAQQRSRSSAIHGRDDGKKDSAALPTHAETEAAKTQALTLTGVDREAVRAVLRLLSLDPAFLAASVQALRYCVELAAILCYMVLCDRTTFFGAGEKSYSRDLFFFIYGCLCFGAFAATLRRHEGAEAQKLLNREVTEEWKGWMQVLFLLYHYFNAGEQYNSIRLYIAAYVWMTGFGNFSYYYIRKDFSVTRFAQMMWRLNFLVFFVCAALGNSYMLYYINPMHTLFTLMVYATLGLYNRFNSNDTFLIFKMMAMTVITVVVWEVPGVFKALNYPFTFLLGYNDPRHPELHPLHEWEFRSGLDRYIWIVGMWYAFLHPRLNAMFERMDALAPTARWCTRAAIIAACAAIAVQYYRTVFSLGKYDYNKMHPYTSFIPLTLFIVLRNLTGTLRCHTLTLFSWLGKITLETYILQFSIWMICRQPDAQPKMLLEVIPGYPLINFGLVSMVYVGVAQRLFIITNELKRVVVPSHANRMATNLGACAMAVLAFYVAGWCSKTFFLER</sequence>
<feature type="transmembrane region" description="Helical" evidence="8">
    <location>
        <begin position="250"/>
        <end position="271"/>
    </location>
</feature>
<dbReference type="AlphaFoldDB" id="A0A7S3BXR7"/>
<reference evidence="10" key="1">
    <citation type="submission" date="2021-01" db="EMBL/GenBank/DDBJ databases">
        <authorList>
            <person name="Corre E."/>
            <person name="Pelletier E."/>
            <person name="Niang G."/>
            <person name="Scheremetjew M."/>
            <person name="Finn R."/>
            <person name="Kale V."/>
            <person name="Holt S."/>
            <person name="Cochrane G."/>
            <person name="Meng A."/>
            <person name="Brown T."/>
            <person name="Cohen L."/>
        </authorList>
    </citation>
    <scope>NUCLEOTIDE SEQUENCE</scope>
    <source>
        <strain evidence="10">RCC927</strain>
    </source>
</reference>
<gene>
    <name evidence="10" type="ORF">PSIN1315_LOCUS11141</name>
</gene>
<keyword evidence="4 8" id="KW-0812">Transmembrane</keyword>
<evidence type="ECO:0000256" key="6">
    <source>
        <dbReference type="ARBA" id="ARBA00023136"/>
    </source>
</evidence>
<feature type="transmembrane region" description="Helical" evidence="8">
    <location>
        <begin position="359"/>
        <end position="378"/>
    </location>
</feature>
<evidence type="ECO:0000256" key="7">
    <source>
        <dbReference type="ARBA" id="ARBA00023180"/>
    </source>
</evidence>
<accession>A0A7S3BXR7</accession>
<evidence type="ECO:0000259" key="9">
    <source>
        <dbReference type="Pfam" id="PF07779"/>
    </source>
</evidence>
<feature type="domain" description="Cas1p 10 TM acyl transferase" evidence="9">
    <location>
        <begin position="120"/>
        <end position="532"/>
    </location>
</feature>
<evidence type="ECO:0000256" key="8">
    <source>
        <dbReference type="SAM" id="Phobius"/>
    </source>
</evidence>
<feature type="transmembrane region" description="Helical" evidence="8">
    <location>
        <begin position="492"/>
        <end position="511"/>
    </location>
</feature>
<evidence type="ECO:0000313" key="10">
    <source>
        <dbReference type="EMBL" id="CAE0147030.1"/>
    </source>
</evidence>
<keyword evidence="7" id="KW-0325">Glycoprotein</keyword>
<keyword evidence="5 8" id="KW-1133">Transmembrane helix</keyword>
<feature type="transmembrane region" description="Helical" evidence="8">
    <location>
        <begin position="302"/>
        <end position="323"/>
    </location>
</feature>
<evidence type="ECO:0000256" key="5">
    <source>
        <dbReference type="ARBA" id="ARBA00022989"/>
    </source>
</evidence>
<dbReference type="GO" id="GO:0010411">
    <property type="term" value="P:xyloglucan metabolic process"/>
    <property type="evidence" value="ECO:0007669"/>
    <property type="project" value="TreeGrafter"/>
</dbReference>
<dbReference type="Pfam" id="PF07779">
    <property type="entry name" value="Cas1_AcylT"/>
    <property type="match status" value="1"/>
</dbReference>
<proteinExistence type="inferred from homology"/>
<dbReference type="GO" id="GO:0016020">
    <property type="term" value="C:membrane"/>
    <property type="evidence" value="ECO:0007669"/>
    <property type="project" value="UniProtKB-SubCell"/>
</dbReference>
<keyword evidence="6 8" id="KW-0472">Membrane</keyword>
<dbReference type="InterPro" id="IPR012419">
    <property type="entry name" value="Cas1_AcylTrans_dom"/>
</dbReference>
<feature type="transmembrane region" description="Helical" evidence="8">
    <location>
        <begin position="277"/>
        <end position="295"/>
    </location>
</feature>
<feature type="transmembrane region" description="Helical" evidence="8">
    <location>
        <begin position="452"/>
        <end position="472"/>
    </location>
</feature>
<feature type="transmembrane region" description="Helical" evidence="8">
    <location>
        <begin position="34"/>
        <end position="52"/>
    </location>
</feature>
<comment type="subcellular location">
    <subcellularLocation>
        <location evidence="1">Membrane</location>
        <topology evidence="1">Multi-pass membrane protein</topology>
    </subcellularLocation>
</comment>
<dbReference type="GO" id="GO:0005794">
    <property type="term" value="C:Golgi apparatus"/>
    <property type="evidence" value="ECO:0007669"/>
    <property type="project" value="TreeGrafter"/>
</dbReference>
<evidence type="ECO:0000256" key="3">
    <source>
        <dbReference type="ARBA" id="ARBA00022679"/>
    </source>
</evidence>
<feature type="transmembrane region" description="Helical" evidence="8">
    <location>
        <begin position="532"/>
        <end position="553"/>
    </location>
</feature>
<keyword evidence="3" id="KW-0808">Transferase</keyword>